<dbReference type="AlphaFoldDB" id="A0A2W4C3F9"/>
<sequence>MVGSDSVGSYFGLPNAACFSFSPISVARFSVTRLKKAASIDQTFTVKIPPQSAYFLMLYLQDTYHCDIDQFGSRTPVRYYPKGSICLVDIAVGASICLHADLDALAFRLPRALFNELTRLGNEAQLDELQCKRGHSDSVISNLGVALLQFFETTSSDATSPDACRHIALAVCAHLIHCYGNTPLRSADQIGVFDLVGGNNGSFPNSD</sequence>
<comment type="caution">
    <text evidence="1">The sequence shown here is derived from an EMBL/GenBank/DDBJ whole genome shotgun (WGS) entry which is preliminary data.</text>
</comment>
<organism evidence="1 2">
    <name type="scientific">Rhizobium tubonense</name>
    <dbReference type="NCBI Taxonomy" id="484088"/>
    <lineage>
        <taxon>Bacteria</taxon>
        <taxon>Pseudomonadati</taxon>
        <taxon>Pseudomonadota</taxon>
        <taxon>Alphaproteobacteria</taxon>
        <taxon>Hyphomicrobiales</taxon>
        <taxon>Rhizobiaceae</taxon>
        <taxon>Rhizobium/Agrobacterium group</taxon>
        <taxon>Rhizobium</taxon>
    </lineage>
</organism>
<name>A0A2W4C3F9_9HYPH</name>
<evidence type="ECO:0008006" key="3">
    <source>
        <dbReference type="Google" id="ProtNLM"/>
    </source>
</evidence>
<evidence type="ECO:0000313" key="1">
    <source>
        <dbReference type="EMBL" id="PZM08027.1"/>
    </source>
</evidence>
<keyword evidence="2" id="KW-1185">Reference proteome</keyword>
<dbReference type="EMBL" id="PCDP01000076">
    <property type="protein sequence ID" value="PZM08027.1"/>
    <property type="molecule type" value="Genomic_DNA"/>
</dbReference>
<evidence type="ECO:0000313" key="2">
    <source>
        <dbReference type="Proteomes" id="UP000248925"/>
    </source>
</evidence>
<reference evidence="1 2" key="1">
    <citation type="journal article" date="2018" name="Sci. Rep.">
        <title>Rhizobium tumorigenes sp. nov., a novel plant tumorigenic bacterium isolated from cane gall tumors on thornless blackberry.</title>
        <authorList>
            <person name="Kuzmanovi N."/>
            <person name="Smalla K."/>
            <person name="Gronow S."/>
            <person name="PuBawska J."/>
        </authorList>
    </citation>
    <scope>NUCLEOTIDE SEQUENCE [LARGE SCALE GENOMIC DNA]</scope>
    <source>
        <strain evidence="1 2">CCBAU 85046</strain>
    </source>
</reference>
<protein>
    <recommendedName>
        <fullName evidence="3">AraC family transcriptional regulator</fullName>
    </recommendedName>
</protein>
<accession>A0A2W4C3F9</accession>
<proteinExistence type="predicted"/>
<gene>
    <name evidence="1" type="ORF">CPY51_30215</name>
</gene>
<dbReference type="Proteomes" id="UP000248925">
    <property type="component" value="Unassembled WGS sequence"/>
</dbReference>